<feature type="region of interest" description="Disordered" evidence="10">
    <location>
        <begin position="1"/>
        <end position="39"/>
    </location>
</feature>
<evidence type="ECO:0000256" key="8">
    <source>
        <dbReference type="PIRNR" id="PIRNR016305"/>
    </source>
</evidence>
<dbReference type="InterPro" id="IPR016651">
    <property type="entry name" value="LCMT1"/>
</dbReference>
<dbReference type="PANTHER" id="PTHR13600:SF21">
    <property type="entry name" value="LEUCINE CARBOXYL METHYLTRANSFERASE 1"/>
    <property type="match status" value="1"/>
</dbReference>
<feature type="binding site" evidence="9">
    <location>
        <position position="124"/>
    </location>
    <ligand>
        <name>S-adenosyl-L-methionine</name>
        <dbReference type="ChEBI" id="CHEBI:59789"/>
    </ligand>
</feature>
<dbReference type="GO" id="GO:0018423">
    <property type="term" value="F:protein C-terminal leucine carboxyl O-methyltransferase activity"/>
    <property type="evidence" value="ECO:0007669"/>
    <property type="project" value="UniProtKB-EC"/>
</dbReference>
<reference evidence="11 12" key="1">
    <citation type="journal article" date="2020" name="Microbiol. Resour. Announc.">
        <title>Draft Genome Sequence of a Cladosporium Species Isolated from the Mesophotic Ascidian Didemnum maculosum.</title>
        <authorList>
            <person name="Gioti A."/>
            <person name="Siaperas R."/>
            <person name="Nikolaivits E."/>
            <person name="Le Goff G."/>
            <person name="Ouazzani J."/>
            <person name="Kotoulas G."/>
            <person name="Topakas E."/>
        </authorList>
    </citation>
    <scope>NUCLEOTIDE SEQUENCE [LARGE SCALE GENOMIC DNA]</scope>
    <source>
        <strain evidence="11 12">TM138-S3</strain>
    </source>
</reference>
<accession>A0AB34KQX0</accession>
<dbReference type="EC" id="2.1.1.233" evidence="3 8"/>
<protein>
    <recommendedName>
        <fullName evidence="4 8">Leucine carboxyl methyltransferase 1</fullName>
        <ecNumber evidence="3 8">2.1.1.233</ecNumber>
    </recommendedName>
</protein>
<comment type="similarity">
    <text evidence="2 8">Belongs to the methyltransferase superfamily. LCMT family.</text>
</comment>
<comment type="catalytic activity">
    <reaction evidence="1 8">
        <text>[phosphatase 2A protein]-C-terminal L-leucine + S-adenosyl-L-methionine = [phosphatase 2A protein]-C-terminal L-leucine methyl ester + S-adenosyl-L-homocysteine</text>
        <dbReference type="Rhea" id="RHEA:48544"/>
        <dbReference type="Rhea" id="RHEA-COMP:12134"/>
        <dbReference type="Rhea" id="RHEA-COMP:12135"/>
        <dbReference type="ChEBI" id="CHEBI:57856"/>
        <dbReference type="ChEBI" id="CHEBI:59789"/>
        <dbReference type="ChEBI" id="CHEBI:90516"/>
        <dbReference type="ChEBI" id="CHEBI:90517"/>
        <dbReference type="EC" id="2.1.1.233"/>
    </reaction>
</comment>
<dbReference type="PIRSF" id="PIRSF016305">
    <property type="entry name" value="LCM_mtfrase"/>
    <property type="match status" value="1"/>
</dbReference>
<dbReference type="EMBL" id="JAAQHG020000016">
    <property type="protein sequence ID" value="KAL1585996.1"/>
    <property type="molecule type" value="Genomic_DNA"/>
</dbReference>
<evidence type="ECO:0000256" key="3">
    <source>
        <dbReference type="ARBA" id="ARBA00012834"/>
    </source>
</evidence>
<dbReference type="InterPro" id="IPR007213">
    <property type="entry name" value="Ppm1/Ppm2/Tcmp"/>
</dbReference>
<feature type="binding site" evidence="9">
    <location>
        <position position="98"/>
    </location>
    <ligand>
        <name>S-adenosyl-L-methionine</name>
        <dbReference type="ChEBI" id="CHEBI:59789"/>
    </ligand>
</feature>
<keyword evidence="7 8" id="KW-0949">S-adenosyl-L-methionine</keyword>
<comment type="caution">
    <text evidence="11">The sequence shown here is derived from an EMBL/GenBank/DDBJ whole genome shotgun (WGS) entry which is preliminary data.</text>
</comment>
<keyword evidence="5 8" id="KW-0489">Methyltransferase</keyword>
<dbReference type="RefSeq" id="XP_069229101.1">
    <property type="nucleotide sequence ID" value="XM_069373509.1"/>
</dbReference>
<organism evidence="11 12">
    <name type="scientific">Cladosporium halotolerans</name>
    <dbReference type="NCBI Taxonomy" id="1052096"/>
    <lineage>
        <taxon>Eukaryota</taxon>
        <taxon>Fungi</taxon>
        <taxon>Dikarya</taxon>
        <taxon>Ascomycota</taxon>
        <taxon>Pezizomycotina</taxon>
        <taxon>Dothideomycetes</taxon>
        <taxon>Dothideomycetidae</taxon>
        <taxon>Cladosporiales</taxon>
        <taxon>Cladosporiaceae</taxon>
        <taxon>Cladosporium</taxon>
    </lineage>
</organism>
<dbReference type="PANTHER" id="PTHR13600">
    <property type="entry name" value="LEUCINE CARBOXYL METHYLTRANSFERASE"/>
    <property type="match status" value="1"/>
</dbReference>
<dbReference type="AlphaFoldDB" id="A0AB34KQX0"/>
<feature type="binding site" evidence="9">
    <location>
        <position position="210"/>
    </location>
    <ligand>
        <name>S-adenosyl-L-methionine</name>
        <dbReference type="ChEBI" id="CHEBI:59789"/>
    </ligand>
</feature>
<feature type="compositionally biased region" description="Low complexity" evidence="10">
    <location>
        <begin position="29"/>
        <end position="39"/>
    </location>
</feature>
<evidence type="ECO:0000256" key="7">
    <source>
        <dbReference type="ARBA" id="ARBA00022691"/>
    </source>
</evidence>
<evidence type="ECO:0000313" key="12">
    <source>
        <dbReference type="Proteomes" id="UP000803884"/>
    </source>
</evidence>
<dbReference type="Gene3D" id="3.40.50.150">
    <property type="entry name" value="Vaccinia Virus protein VP39"/>
    <property type="match status" value="1"/>
</dbReference>
<dbReference type="SUPFAM" id="SSF53335">
    <property type="entry name" value="S-adenosyl-L-methionine-dependent methyltransferases"/>
    <property type="match status" value="1"/>
</dbReference>
<dbReference type="Pfam" id="PF04072">
    <property type="entry name" value="LCM"/>
    <property type="match status" value="1"/>
</dbReference>
<evidence type="ECO:0000256" key="2">
    <source>
        <dbReference type="ARBA" id="ARBA00010703"/>
    </source>
</evidence>
<sequence length="364" mass="40540">MASIPNLNTLRTGRGGPRLRGSRRGGRGASSLGDDASDSADVASKDRIIQSTDYDASSSRLSALELGYLTDPYAKAFLKPGEQIPRRYPIINRGTYVRSTAIDKLVLRFLQAEPGIRKQIISLGAGSDTRYLRIVGDHAGQDGVVYHELDFETNVAAKKAVIERSPALADRLQKMKDGGCSYHLHSVDLRDLPSSLPGIETDLPTLILSECCLCYMPPEQATTAVKYFNDRITSPIGLVIYEPVRPFDAFGRTMVSNLASRGIHMQTLKRYSSLDAQRQRLKMAGFDKQGARDVHQIWETDAWVSEAERERVERLEWLDEVEEWQLLASHYCIAWGWKGQTFDSAWGGIEGARTSAEDRDDELG</sequence>
<evidence type="ECO:0000256" key="5">
    <source>
        <dbReference type="ARBA" id="ARBA00022603"/>
    </source>
</evidence>
<evidence type="ECO:0000313" key="11">
    <source>
        <dbReference type="EMBL" id="KAL1585996.1"/>
    </source>
</evidence>
<feature type="binding site" evidence="9">
    <location>
        <begin position="188"/>
        <end position="189"/>
    </location>
    <ligand>
        <name>S-adenosyl-L-methionine</name>
        <dbReference type="ChEBI" id="CHEBI:59789"/>
    </ligand>
</feature>
<evidence type="ECO:0000256" key="6">
    <source>
        <dbReference type="ARBA" id="ARBA00022679"/>
    </source>
</evidence>
<dbReference type="GeneID" id="96006347"/>
<evidence type="ECO:0000256" key="10">
    <source>
        <dbReference type="SAM" id="MobiDB-lite"/>
    </source>
</evidence>
<keyword evidence="6 8" id="KW-0808">Transferase</keyword>
<evidence type="ECO:0000256" key="4">
    <source>
        <dbReference type="ARBA" id="ARBA00017497"/>
    </source>
</evidence>
<proteinExistence type="inferred from homology"/>
<comment type="function">
    <text evidence="8">Methylates the carboxyl group of the C-terminal leucine residue of protein phosphatase 2A catalytic subunits to form alpha-leucine ester residues.</text>
</comment>
<gene>
    <name evidence="11" type="ORF">WHR41_04903</name>
</gene>
<dbReference type="GO" id="GO:0032259">
    <property type="term" value="P:methylation"/>
    <property type="evidence" value="ECO:0007669"/>
    <property type="project" value="UniProtKB-KW"/>
</dbReference>
<keyword evidence="12" id="KW-1185">Reference proteome</keyword>
<name>A0AB34KQX0_9PEZI</name>
<evidence type="ECO:0000256" key="9">
    <source>
        <dbReference type="PIRSR" id="PIRSR016305-1"/>
    </source>
</evidence>
<dbReference type="InterPro" id="IPR029063">
    <property type="entry name" value="SAM-dependent_MTases_sf"/>
</dbReference>
<evidence type="ECO:0000256" key="1">
    <source>
        <dbReference type="ARBA" id="ARBA00000724"/>
    </source>
</evidence>
<dbReference type="Proteomes" id="UP000803884">
    <property type="component" value="Unassembled WGS sequence"/>
</dbReference>